<dbReference type="GO" id="GO:0019243">
    <property type="term" value="P:methylglyoxal catabolic process to D-lactate via S-lactoyl-glutathione"/>
    <property type="evidence" value="ECO:0007669"/>
    <property type="project" value="TreeGrafter"/>
</dbReference>
<dbReference type="InterPro" id="IPR002818">
    <property type="entry name" value="DJ-1/PfpI"/>
</dbReference>
<keyword evidence="7" id="KW-0808">Transferase</keyword>
<comment type="catalytic activity">
    <reaction evidence="5">
        <text>methylglyoxal + H2O = (R)-lactate + H(+)</text>
        <dbReference type="Rhea" id="RHEA:27754"/>
        <dbReference type="ChEBI" id="CHEBI:15377"/>
        <dbReference type="ChEBI" id="CHEBI:15378"/>
        <dbReference type="ChEBI" id="CHEBI:16004"/>
        <dbReference type="ChEBI" id="CHEBI:17158"/>
        <dbReference type="EC" id="4.2.1.130"/>
    </reaction>
</comment>
<dbReference type="AlphaFoldDB" id="A0A5N6ETP0"/>
<organism evidence="7 8">
    <name type="scientific">Aspergillus novoparasiticus</name>
    <dbReference type="NCBI Taxonomy" id="986946"/>
    <lineage>
        <taxon>Eukaryota</taxon>
        <taxon>Fungi</taxon>
        <taxon>Dikarya</taxon>
        <taxon>Ascomycota</taxon>
        <taxon>Pezizomycotina</taxon>
        <taxon>Eurotiomycetes</taxon>
        <taxon>Eurotiomycetidae</taxon>
        <taxon>Eurotiales</taxon>
        <taxon>Aspergillaceae</taxon>
        <taxon>Aspergillus</taxon>
        <taxon>Aspergillus subgen. Circumdati</taxon>
    </lineage>
</organism>
<dbReference type="SUPFAM" id="SSF52317">
    <property type="entry name" value="Class I glutamine amidotransferase-like"/>
    <property type="match status" value="1"/>
</dbReference>
<evidence type="ECO:0000313" key="7">
    <source>
        <dbReference type="EMBL" id="KAB8220922.1"/>
    </source>
</evidence>
<dbReference type="EMBL" id="ML733424">
    <property type="protein sequence ID" value="KAB8220922.1"/>
    <property type="molecule type" value="Genomic_DNA"/>
</dbReference>
<comment type="similarity">
    <text evidence="4">Belongs to the peptidase C56 family. HSP31-like subfamily.</text>
</comment>
<evidence type="ECO:0000256" key="3">
    <source>
        <dbReference type="ARBA" id="ARBA00023239"/>
    </source>
</evidence>
<accession>A0A5N6ETP0</accession>
<evidence type="ECO:0000256" key="4">
    <source>
        <dbReference type="ARBA" id="ARBA00038493"/>
    </source>
</evidence>
<keyword evidence="2" id="KW-0346">Stress response</keyword>
<feature type="domain" description="DJ-1/PfpI" evidence="6">
    <location>
        <begin position="27"/>
        <end position="225"/>
    </location>
</feature>
<evidence type="ECO:0000259" key="6">
    <source>
        <dbReference type="Pfam" id="PF01965"/>
    </source>
</evidence>
<dbReference type="InterPro" id="IPR029062">
    <property type="entry name" value="Class_I_gatase-like"/>
</dbReference>
<evidence type="ECO:0000256" key="1">
    <source>
        <dbReference type="ARBA" id="ARBA00013134"/>
    </source>
</evidence>
<dbReference type="CDD" id="cd03141">
    <property type="entry name" value="GATase1_Hsp31_like"/>
    <property type="match status" value="1"/>
</dbReference>
<evidence type="ECO:0000313" key="8">
    <source>
        <dbReference type="Proteomes" id="UP000326799"/>
    </source>
</evidence>
<name>A0A5N6ETP0_9EURO</name>
<dbReference type="GO" id="GO:0016740">
    <property type="term" value="F:transferase activity"/>
    <property type="evidence" value="ECO:0007669"/>
    <property type="project" value="UniProtKB-KW"/>
</dbReference>
<dbReference type="InterPro" id="IPR050325">
    <property type="entry name" value="Prot/Nucl_acid_deglycase"/>
</dbReference>
<dbReference type="GO" id="GO:0005737">
    <property type="term" value="C:cytoplasm"/>
    <property type="evidence" value="ECO:0007669"/>
    <property type="project" value="TreeGrafter"/>
</dbReference>
<dbReference type="Gene3D" id="3.40.50.880">
    <property type="match status" value="1"/>
</dbReference>
<sequence>MVKRILNVVTNVGHYDDPSHPTGLWLSELTHAWHVFEEHGFEQTIVSPSGGPCPLEPRSLKFPNYDKTAKAWHADPARMALLENTASPDQINSADFDAIYFTGGHAVMYDFPASEGLQRITREIYERGGIVSSVCHGYCGLLNTKRSDGSYLVAGQEMTGFSWCEEVLARVDKFVPYNAEEELKKRGAHYKKATLPFVSYTVVDGNLVTGQNPGSATETAKKVVAALNRS</sequence>
<dbReference type="EC" id="4.2.1.130" evidence="1"/>
<proteinExistence type="inferred from homology"/>
<protein>
    <recommendedName>
        <fullName evidence="1">D-lactate dehydratase</fullName>
        <ecNumber evidence="1">4.2.1.130</ecNumber>
    </recommendedName>
</protein>
<keyword evidence="7" id="KW-0315">Glutamine amidotransferase</keyword>
<dbReference type="Proteomes" id="UP000326799">
    <property type="component" value="Unassembled WGS sequence"/>
</dbReference>
<keyword evidence="3" id="KW-0456">Lyase</keyword>
<dbReference type="GO" id="GO:0019172">
    <property type="term" value="F:glyoxalase III activity"/>
    <property type="evidence" value="ECO:0007669"/>
    <property type="project" value="UniProtKB-EC"/>
</dbReference>
<keyword evidence="8" id="KW-1185">Reference proteome</keyword>
<dbReference type="PANTHER" id="PTHR48094">
    <property type="entry name" value="PROTEIN/NUCLEIC ACID DEGLYCASE DJ-1-RELATED"/>
    <property type="match status" value="1"/>
</dbReference>
<gene>
    <name evidence="7" type="ORF">BDV33DRAFT_85312</name>
</gene>
<evidence type="ECO:0000256" key="5">
    <source>
        <dbReference type="ARBA" id="ARBA00048082"/>
    </source>
</evidence>
<reference evidence="7 8" key="1">
    <citation type="submission" date="2019-04" db="EMBL/GenBank/DDBJ databases">
        <title>Fungal friends and foes A comparative genomics study of 23 Aspergillus species from section Flavi.</title>
        <authorList>
            <consortium name="DOE Joint Genome Institute"/>
            <person name="Kjaerbolling I."/>
            <person name="Vesth T.C."/>
            <person name="Frisvad J.C."/>
            <person name="Nybo J.L."/>
            <person name="Theobald S."/>
            <person name="Kildgaard S."/>
            <person name="Petersen T.I."/>
            <person name="Kuo A."/>
            <person name="Sato A."/>
            <person name="Lyhne E.K."/>
            <person name="Kogle M.E."/>
            <person name="Wiebenga A."/>
            <person name="Kun R.S."/>
            <person name="Lubbers R.J."/>
            <person name="Makela M.R."/>
            <person name="Barry K."/>
            <person name="Chovatia M."/>
            <person name="Clum A."/>
            <person name="Daum C."/>
            <person name="Haridas S."/>
            <person name="He G."/>
            <person name="LaButti K."/>
            <person name="Lipzen A."/>
            <person name="Mondo S."/>
            <person name="Pangilinan J."/>
            <person name="Riley R."/>
            <person name="Salamov A."/>
            <person name="Simmons B.A."/>
            <person name="Magnuson J.K."/>
            <person name="Henrissat B."/>
            <person name="Mortensen U.H."/>
            <person name="Larsen T.O."/>
            <person name="De vries R.P."/>
            <person name="Grigoriev I.V."/>
            <person name="Machida M."/>
            <person name="Baker S.E."/>
            <person name="Andersen M.R."/>
        </authorList>
    </citation>
    <scope>NUCLEOTIDE SEQUENCE [LARGE SCALE GENOMIC DNA]</scope>
    <source>
        <strain evidence="7 8">CBS 126849</strain>
    </source>
</reference>
<dbReference type="Pfam" id="PF01965">
    <property type="entry name" value="DJ-1_PfpI"/>
    <property type="match status" value="1"/>
</dbReference>
<evidence type="ECO:0000256" key="2">
    <source>
        <dbReference type="ARBA" id="ARBA00023016"/>
    </source>
</evidence>
<dbReference type="PANTHER" id="PTHR48094:SF11">
    <property type="entry name" value="GLUTATHIONE-INDEPENDENT GLYOXALASE HSP31-RELATED"/>
    <property type="match status" value="1"/>
</dbReference>